<comment type="subcellular location">
    <subcellularLocation>
        <location evidence="1">Membrane</location>
        <topology evidence="1">Multi-pass membrane protein</topology>
    </subcellularLocation>
</comment>
<dbReference type="KEGG" id="hspo:JGZ69_14070"/>
<feature type="transmembrane region" description="Helical" evidence="5">
    <location>
        <begin position="20"/>
        <end position="40"/>
    </location>
</feature>
<sequence length="310" mass="35849">MVIELSGSIRQTIVKNNRGFRSFHPFVCFLYYIGAAALVMLSKHPVFLFVGAIILIGVNISLDRGKAIRQWWKMLLFVSMFFIIINPLINHRGTYILFYLGQNPIMLEAVIQGVIFSLSLLCLMILFASYNLVITANKFLFLFSKWLPQWALLAMLAIRFVPLLKRRLQEIQQVQKGRGLSVAEGPLKLRAKNGVQLVQILLTWSLEEAIQTADSMIARGYGVKKRSRYTPYQMHSKDWLALGFIVILGSISIFGWYLGDNVLAINPILETVRLIGREWFFLIIFMLYISFPLIIEGREALRWHYWKRKI</sequence>
<gene>
    <name evidence="6" type="ORF">JGZ69_14070</name>
</gene>
<feature type="transmembrane region" description="Helical" evidence="5">
    <location>
        <begin position="46"/>
        <end position="62"/>
    </location>
</feature>
<dbReference type="RefSeq" id="WP_107919971.1">
    <property type="nucleotide sequence ID" value="NZ_CP066701.1"/>
</dbReference>
<dbReference type="PANTHER" id="PTHR33514:SF13">
    <property type="entry name" value="PROTEIN ABCI12, CHLOROPLASTIC"/>
    <property type="match status" value="1"/>
</dbReference>
<evidence type="ECO:0000313" key="7">
    <source>
        <dbReference type="Proteomes" id="UP000595512"/>
    </source>
</evidence>
<dbReference type="InterPro" id="IPR003339">
    <property type="entry name" value="ABC/ECF_trnsptr_transmembrane"/>
</dbReference>
<proteinExistence type="predicted"/>
<dbReference type="AlphaFoldDB" id="A0AB37H4R1"/>
<feature type="transmembrane region" description="Helical" evidence="5">
    <location>
        <begin position="239"/>
        <end position="259"/>
    </location>
</feature>
<accession>A0AB37H4R1</accession>
<dbReference type="PANTHER" id="PTHR33514">
    <property type="entry name" value="PROTEIN ABCI12, CHLOROPLASTIC"/>
    <property type="match status" value="1"/>
</dbReference>
<dbReference type="Pfam" id="PF02361">
    <property type="entry name" value="CbiQ"/>
    <property type="match status" value="1"/>
</dbReference>
<name>A0AB37H4R1_9BACI</name>
<evidence type="ECO:0000313" key="6">
    <source>
        <dbReference type="EMBL" id="QQX23954.1"/>
    </source>
</evidence>
<feature type="transmembrane region" description="Helical" evidence="5">
    <location>
        <begin position="71"/>
        <end position="89"/>
    </location>
</feature>
<keyword evidence="3 5" id="KW-1133">Transmembrane helix</keyword>
<feature type="transmembrane region" description="Helical" evidence="5">
    <location>
        <begin position="279"/>
        <end position="301"/>
    </location>
</feature>
<evidence type="ECO:0000256" key="3">
    <source>
        <dbReference type="ARBA" id="ARBA00022989"/>
    </source>
</evidence>
<keyword evidence="4 5" id="KW-0472">Membrane</keyword>
<dbReference type="EMBL" id="CP066701">
    <property type="protein sequence ID" value="QQX23954.1"/>
    <property type="molecule type" value="Genomic_DNA"/>
</dbReference>
<dbReference type="GO" id="GO:0005886">
    <property type="term" value="C:plasma membrane"/>
    <property type="evidence" value="ECO:0007669"/>
    <property type="project" value="TreeGrafter"/>
</dbReference>
<reference evidence="6 7" key="1">
    <citation type="submission" date="2020-12" db="EMBL/GenBank/DDBJ databases">
        <title>Taxonomic evaluation of the Bacillus sporothermodurans group of bacteria based on whole genome sequences.</title>
        <authorList>
            <person name="Fiedler G."/>
            <person name="Herbstmann A.-D."/>
            <person name="Doll E."/>
            <person name="Wenning M."/>
            <person name="Brinks E."/>
            <person name="Kabisch J."/>
            <person name="Breitenwieser F."/>
            <person name="Lappann M."/>
            <person name="Boehnlein C."/>
            <person name="Franz C."/>
        </authorList>
    </citation>
    <scope>NUCLEOTIDE SEQUENCE [LARGE SCALE GENOMIC DNA]</scope>
    <source>
        <strain evidence="6 7">DSM 10599</strain>
    </source>
</reference>
<dbReference type="Proteomes" id="UP000595512">
    <property type="component" value="Chromosome"/>
</dbReference>
<evidence type="ECO:0000256" key="4">
    <source>
        <dbReference type="ARBA" id="ARBA00023136"/>
    </source>
</evidence>
<feature type="transmembrane region" description="Helical" evidence="5">
    <location>
        <begin position="109"/>
        <end position="134"/>
    </location>
</feature>
<dbReference type="CDD" id="cd16914">
    <property type="entry name" value="EcfT"/>
    <property type="match status" value="1"/>
</dbReference>
<keyword evidence="2 5" id="KW-0812">Transmembrane</keyword>
<organism evidence="6 7">
    <name type="scientific">Heyndrickxia sporothermodurans</name>
    <dbReference type="NCBI Taxonomy" id="46224"/>
    <lineage>
        <taxon>Bacteria</taxon>
        <taxon>Bacillati</taxon>
        <taxon>Bacillota</taxon>
        <taxon>Bacilli</taxon>
        <taxon>Bacillales</taxon>
        <taxon>Bacillaceae</taxon>
        <taxon>Heyndrickxia</taxon>
    </lineage>
</organism>
<evidence type="ECO:0000256" key="2">
    <source>
        <dbReference type="ARBA" id="ARBA00022692"/>
    </source>
</evidence>
<evidence type="ECO:0000256" key="1">
    <source>
        <dbReference type="ARBA" id="ARBA00004141"/>
    </source>
</evidence>
<protein>
    <submittedName>
        <fullName evidence="6">Energy-coupling factor transporter transmembrane protein EcfT</fullName>
    </submittedName>
</protein>
<evidence type="ECO:0000256" key="5">
    <source>
        <dbReference type="SAM" id="Phobius"/>
    </source>
</evidence>